<comment type="similarity">
    <text evidence="1">Belongs to the saccharopine dehydrogenase family.</text>
</comment>
<dbReference type="GO" id="GO:0005886">
    <property type="term" value="C:plasma membrane"/>
    <property type="evidence" value="ECO:0007669"/>
    <property type="project" value="TreeGrafter"/>
</dbReference>
<feature type="domain" description="Saccharopine dehydrogenase NADP binding" evidence="3">
    <location>
        <begin position="13"/>
        <end position="140"/>
    </location>
</feature>
<proteinExistence type="inferred from homology"/>
<evidence type="ECO:0000256" key="1">
    <source>
        <dbReference type="ARBA" id="ARBA00038048"/>
    </source>
</evidence>
<protein>
    <submittedName>
        <fullName evidence="4">Saccharopine dehydrogenase-like oxidoreductase</fullName>
    </submittedName>
</protein>
<gene>
    <name evidence="4" type="ORF">CCHL11_09750</name>
</gene>
<keyword evidence="2" id="KW-1133">Transmembrane helix</keyword>
<evidence type="ECO:0000313" key="4">
    <source>
        <dbReference type="EMBL" id="OLN83710.1"/>
    </source>
</evidence>
<dbReference type="Proteomes" id="UP000186583">
    <property type="component" value="Unassembled WGS sequence"/>
</dbReference>
<dbReference type="PANTHER" id="PTHR12286">
    <property type="entry name" value="SACCHAROPINE DEHYDROGENASE-LIKE OXIDOREDUCTASE"/>
    <property type="match status" value="1"/>
</dbReference>
<dbReference type="AlphaFoldDB" id="A0A1Q8RHA1"/>
<dbReference type="Gene3D" id="3.40.50.720">
    <property type="entry name" value="NAD(P)-binding Rossmann-like Domain"/>
    <property type="match status" value="1"/>
</dbReference>
<dbReference type="InterPro" id="IPR005097">
    <property type="entry name" value="Sacchrp_dh_NADP-bd"/>
</dbReference>
<dbReference type="GO" id="GO:0009247">
    <property type="term" value="P:glycolipid biosynthetic process"/>
    <property type="evidence" value="ECO:0007669"/>
    <property type="project" value="TreeGrafter"/>
</dbReference>
<comment type="caution">
    <text evidence="4">The sequence shown here is derived from an EMBL/GenBank/DDBJ whole genome shotgun (WGS) entry which is preliminary data.</text>
</comment>
<dbReference type="InterPro" id="IPR051276">
    <property type="entry name" value="Saccharopine_DH-like_oxidrdct"/>
</dbReference>
<dbReference type="InterPro" id="IPR036291">
    <property type="entry name" value="NAD(P)-bd_dom_sf"/>
</dbReference>
<dbReference type="PANTHER" id="PTHR12286:SF5">
    <property type="entry name" value="SACCHAROPINE DEHYDROGENASE-LIKE OXIDOREDUCTASE"/>
    <property type="match status" value="1"/>
</dbReference>
<dbReference type="SUPFAM" id="SSF51735">
    <property type="entry name" value="NAD(P)-binding Rossmann-fold domains"/>
    <property type="match status" value="1"/>
</dbReference>
<reference evidence="4 5" key="1">
    <citation type="submission" date="2016-11" db="EMBL/GenBank/DDBJ databases">
        <title>Draft Genome Assembly of Colletotrichum chlorophyti a pathogen of herbaceous plants.</title>
        <authorList>
            <person name="Gan P."/>
            <person name="Narusaka M."/>
            <person name="Tsushima A."/>
            <person name="Narusaka Y."/>
            <person name="Takano Y."/>
            <person name="Shirasu K."/>
        </authorList>
    </citation>
    <scope>NUCLEOTIDE SEQUENCE [LARGE SCALE GENOMIC DNA]</scope>
    <source>
        <strain evidence="4 5">NTL11</strain>
    </source>
</reference>
<name>A0A1Q8RHA1_9PEZI</name>
<dbReference type="Pfam" id="PF03435">
    <property type="entry name" value="Sacchrp_dh_NADP"/>
    <property type="match status" value="1"/>
</dbReference>
<feature type="transmembrane region" description="Helical" evidence="2">
    <location>
        <begin position="295"/>
        <end position="314"/>
    </location>
</feature>
<dbReference type="GO" id="GO:0005811">
    <property type="term" value="C:lipid droplet"/>
    <property type="evidence" value="ECO:0007669"/>
    <property type="project" value="TreeGrafter"/>
</dbReference>
<keyword evidence="2" id="KW-0472">Membrane</keyword>
<keyword evidence="2" id="KW-0812">Transmembrane</keyword>
<keyword evidence="5" id="KW-1185">Reference proteome</keyword>
<evidence type="ECO:0000313" key="5">
    <source>
        <dbReference type="Proteomes" id="UP000186583"/>
    </source>
</evidence>
<dbReference type="OrthoDB" id="10268090at2759"/>
<evidence type="ECO:0000259" key="3">
    <source>
        <dbReference type="Pfam" id="PF03435"/>
    </source>
</evidence>
<dbReference type="EMBL" id="MPGH01000203">
    <property type="protein sequence ID" value="OLN83710.1"/>
    <property type="molecule type" value="Genomic_DNA"/>
</dbReference>
<organism evidence="4 5">
    <name type="scientific">Colletotrichum chlorophyti</name>
    <dbReference type="NCBI Taxonomy" id="708187"/>
    <lineage>
        <taxon>Eukaryota</taxon>
        <taxon>Fungi</taxon>
        <taxon>Dikarya</taxon>
        <taxon>Ascomycota</taxon>
        <taxon>Pezizomycotina</taxon>
        <taxon>Sordariomycetes</taxon>
        <taxon>Hypocreomycetidae</taxon>
        <taxon>Glomerellales</taxon>
        <taxon>Glomerellaceae</taxon>
        <taxon>Colletotrichum</taxon>
    </lineage>
</organism>
<dbReference type="GO" id="GO:0005739">
    <property type="term" value="C:mitochondrion"/>
    <property type="evidence" value="ECO:0007669"/>
    <property type="project" value="TreeGrafter"/>
</dbReference>
<feature type="non-terminal residue" evidence="4">
    <location>
        <position position="432"/>
    </location>
</feature>
<evidence type="ECO:0000256" key="2">
    <source>
        <dbReference type="SAM" id="Phobius"/>
    </source>
</evidence>
<accession>A0A1Q8RHA1</accession>
<sequence>MSIKQHGRKYDLVVFGATGYTGTFVAEHITTHLPSNLKWAVAGRSESKLQNLISECKKLNPDRLQPEIEICSLSDNEIENLAKNTYILITTVGPYAQFGEHAFEACAKNGTHYLDVTGETPWTGTMIGKYEGVAKESGAMMFPQIGIESAPPDLVTWTLAKEIRENLSAKTGAVTVSVHHLDSAPSGGTLATVLGLFESFTMQEVREQHKPYALSPIPNHNRVQSPSSLLAKLVGLRNVPNLGLMTTSIAGMTDTPIVQRSWGLLALLPSREKQFYGPNFSFHEYMRAKGYLRGIAIHWALAFFGLLLATVAPFRKLARLFVYEPGQGPDKELAKKDQIEYRGIALPDRESKNGYPQAYCRAWYTGSMYYCELNLPVFMTAVLLAQTASTLLEEDVELPGGVFTAACLGQPLIDRLQDNGFRFESKILEQRI</sequence>